<proteinExistence type="predicted"/>
<organism evidence="1 2">
    <name type="scientific">Arenimonas donghaensis DSM 18148 = HO3-R19</name>
    <dbReference type="NCBI Taxonomy" id="1121014"/>
    <lineage>
        <taxon>Bacteria</taxon>
        <taxon>Pseudomonadati</taxon>
        <taxon>Pseudomonadota</taxon>
        <taxon>Gammaproteobacteria</taxon>
        <taxon>Lysobacterales</taxon>
        <taxon>Lysobacteraceae</taxon>
        <taxon>Arenimonas</taxon>
    </lineage>
</organism>
<gene>
    <name evidence="1" type="ORF">N788_04420</name>
</gene>
<dbReference type="STRING" id="1121014.N788_04420"/>
<reference evidence="1 2" key="2">
    <citation type="journal article" date="2015" name="Stand. Genomic Sci.">
        <title>High quality draft genomic sequence of Arenimonas donghaensis DSM 18148(T).</title>
        <authorList>
            <person name="Chen F."/>
            <person name="Wang H."/>
            <person name="Cao Y."/>
            <person name="Li X."/>
            <person name="Wang G."/>
        </authorList>
    </citation>
    <scope>NUCLEOTIDE SEQUENCE [LARGE SCALE GENOMIC DNA]</scope>
    <source>
        <strain evidence="1 2">HO3-R19</strain>
    </source>
</reference>
<dbReference type="PATRIC" id="fig|1121014.3.peg.1551"/>
<protein>
    <submittedName>
        <fullName evidence="1">Uncharacterized protein</fullName>
    </submittedName>
</protein>
<dbReference type="AlphaFoldDB" id="A0A087MJ15"/>
<evidence type="ECO:0000313" key="2">
    <source>
        <dbReference type="Proteomes" id="UP000029085"/>
    </source>
</evidence>
<comment type="caution">
    <text evidence="1">The sequence shown here is derived from an EMBL/GenBank/DDBJ whole genome shotgun (WGS) entry which is preliminary data.</text>
</comment>
<reference evidence="2" key="1">
    <citation type="submission" date="2013-08" db="EMBL/GenBank/DDBJ databases">
        <title>Genome sequencing of Arenimonas donghaensis.</title>
        <authorList>
            <person name="Chen F."/>
            <person name="Wang G."/>
        </authorList>
    </citation>
    <scope>NUCLEOTIDE SEQUENCE [LARGE SCALE GENOMIC DNA]</scope>
    <source>
        <strain evidence="2">HO3-R19</strain>
    </source>
</reference>
<evidence type="ECO:0000313" key="1">
    <source>
        <dbReference type="EMBL" id="KFL36868.1"/>
    </source>
</evidence>
<name>A0A087MJ15_9GAMM</name>
<sequence length="57" mass="5836">MSATLLLAACASSGSAGLAGKSTISNDETYMEAVEAAAKPAGVRVVWVNPPKQRKDD</sequence>
<keyword evidence="2" id="KW-1185">Reference proteome</keyword>
<dbReference type="EMBL" id="AVCJ01000012">
    <property type="protein sequence ID" value="KFL36868.1"/>
    <property type="molecule type" value="Genomic_DNA"/>
</dbReference>
<accession>A0A087MJ15</accession>
<dbReference type="Proteomes" id="UP000029085">
    <property type="component" value="Unassembled WGS sequence"/>
</dbReference>